<dbReference type="PROSITE" id="PS51184">
    <property type="entry name" value="JMJC"/>
    <property type="match status" value="1"/>
</dbReference>
<dbReference type="SMART" id="SM00558">
    <property type="entry name" value="JmjC"/>
    <property type="match status" value="1"/>
</dbReference>
<organism evidence="2 3">
    <name type="scientific">Sphingomonas prati</name>
    <dbReference type="NCBI Taxonomy" id="1843237"/>
    <lineage>
        <taxon>Bacteria</taxon>
        <taxon>Pseudomonadati</taxon>
        <taxon>Pseudomonadota</taxon>
        <taxon>Alphaproteobacteria</taxon>
        <taxon>Sphingomonadales</taxon>
        <taxon>Sphingomonadaceae</taxon>
        <taxon>Sphingomonas</taxon>
    </lineage>
</organism>
<comment type="caution">
    <text evidence="2">The sequence shown here is derived from an EMBL/GenBank/DDBJ whole genome shotgun (WGS) entry which is preliminary data.</text>
</comment>
<dbReference type="PANTHER" id="PTHR12461">
    <property type="entry name" value="HYPOXIA-INDUCIBLE FACTOR 1 ALPHA INHIBITOR-RELATED"/>
    <property type="match status" value="1"/>
</dbReference>
<feature type="domain" description="JmjC" evidence="1">
    <location>
        <begin position="122"/>
        <end position="280"/>
    </location>
</feature>
<dbReference type="Gene3D" id="2.60.120.650">
    <property type="entry name" value="Cupin"/>
    <property type="match status" value="1"/>
</dbReference>
<keyword evidence="3" id="KW-1185">Reference proteome</keyword>
<dbReference type="InterPro" id="IPR041667">
    <property type="entry name" value="Cupin_8"/>
</dbReference>
<accession>A0A7W9BV12</accession>
<reference evidence="2 3" key="1">
    <citation type="submission" date="2020-08" db="EMBL/GenBank/DDBJ databases">
        <title>Genomic Encyclopedia of Type Strains, Phase IV (KMG-IV): sequencing the most valuable type-strain genomes for metagenomic binning, comparative biology and taxonomic classification.</title>
        <authorList>
            <person name="Goeker M."/>
        </authorList>
    </citation>
    <scope>NUCLEOTIDE SEQUENCE [LARGE SCALE GENOMIC DNA]</scope>
    <source>
        <strain evidence="2 3">DSM 103336</strain>
    </source>
</reference>
<dbReference type="EMBL" id="JACIJR010000006">
    <property type="protein sequence ID" value="MBB5730193.1"/>
    <property type="molecule type" value="Genomic_DNA"/>
</dbReference>
<name>A0A7W9BV12_9SPHN</name>
<evidence type="ECO:0000313" key="2">
    <source>
        <dbReference type="EMBL" id="MBB5730193.1"/>
    </source>
</evidence>
<dbReference type="PANTHER" id="PTHR12461:SF105">
    <property type="entry name" value="HYPOXIA-INDUCIBLE FACTOR 1-ALPHA INHIBITOR"/>
    <property type="match status" value="1"/>
</dbReference>
<evidence type="ECO:0000313" key="3">
    <source>
        <dbReference type="Proteomes" id="UP000546701"/>
    </source>
</evidence>
<gene>
    <name evidence="2" type="ORF">FHS99_002691</name>
</gene>
<protein>
    <recommendedName>
        <fullName evidence="1">JmjC domain-containing protein</fullName>
    </recommendedName>
</protein>
<proteinExistence type="predicted"/>
<dbReference type="OrthoDB" id="479699at2"/>
<dbReference type="SUPFAM" id="SSF51197">
    <property type="entry name" value="Clavaminate synthase-like"/>
    <property type="match status" value="1"/>
</dbReference>
<dbReference type="Pfam" id="PF13621">
    <property type="entry name" value="Cupin_8"/>
    <property type="match status" value="1"/>
</dbReference>
<dbReference type="InterPro" id="IPR003347">
    <property type="entry name" value="JmjC_dom"/>
</dbReference>
<dbReference type="AlphaFoldDB" id="A0A7W9BV12"/>
<evidence type="ECO:0000259" key="1">
    <source>
        <dbReference type="PROSITE" id="PS51184"/>
    </source>
</evidence>
<sequence>MTAPAASLPITDRRVAEIDAGTTPPDYRALIAANEPVIIRGLAADWPLVAAGRQSPQAAVDYLLPFYSGRPGAGYTAAPDIGGRYGYTDDLTRLNFDAERVRLDDYLHRILAHLDDADAPSFYVGSTDLDLYFPGLAAQNPLPGAAFDRGLTSIWIGNRTTASAHHDMSNNIACVVAGTRRFTLFPPDQVSNLYPGPLEPTPGGQVVSLVDFRAPDLDRFPDFTKAIETAQVAELGPGDAVVYPALWWHHVEALSGFNMMINYWWNDAPAFMDTPMNTLLHGLLSLRDRPVAEKAAWRAMFDYYVFGSADRPAAHLPEAARGDLAPLDTLSARRLRAKLLQRINR</sequence>
<dbReference type="RefSeq" id="WP_157176315.1">
    <property type="nucleotide sequence ID" value="NZ_BMJP01000004.1"/>
</dbReference>
<dbReference type="Proteomes" id="UP000546701">
    <property type="component" value="Unassembled WGS sequence"/>
</dbReference>